<keyword evidence="7" id="KW-1133">Transmembrane helix</keyword>
<sequence length="299" mass="33853">MAKTGKPRGTLRQKLGHAAIMAFFCGMWLVPYRLRNRWVGACLRGVLGRLLGYRKRVMDNLDLIYPDMPQDQKLKIADQVLDNAGRTFTENMFPAQFHAQNPEIKLHGAGLEAVLKAHKDGRPIMFYSGHFGNHEAFRAALFKHGIKVGGMVRRMANPYFDVQYKRMLDINGRGGPVFEADRYGTLAMLKSLKTGAALVLLLDLAVGHGITVHFMGRRVYCSVTAANFALKAKALFVPYFSMRNRDGDSFSVEIGAPIEHSDAETMTREATKSLEERVHADPGNWFWIHRRWKYRPPSE</sequence>
<dbReference type="PANTHER" id="PTHR30606">
    <property type="entry name" value="LIPID A BIOSYNTHESIS LAUROYL ACYLTRANSFERASE"/>
    <property type="match status" value="1"/>
</dbReference>
<dbReference type="Proteomes" id="UP000028680">
    <property type="component" value="Chromosome"/>
</dbReference>
<evidence type="ECO:0000256" key="6">
    <source>
        <dbReference type="ARBA" id="ARBA00023315"/>
    </source>
</evidence>
<evidence type="ECO:0000256" key="4">
    <source>
        <dbReference type="ARBA" id="ARBA00022679"/>
    </source>
</evidence>
<keyword evidence="3" id="KW-0997">Cell inner membrane</keyword>
<gene>
    <name evidence="8" type="ORF">RCA23_c18270</name>
</gene>
<evidence type="ECO:0000313" key="9">
    <source>
        <dbReference type="Proteomes" id="UP000028680"/>
    </source>
</evidence>
<keyword evidence="7" id="KW-0812">Transmembrane</keyword>
<dbReference type="CDD" id="cd07984">
    <property type="entry name" value="LPLAT_LABLAT-like"/>
    <property type="match status" value="1"/>
</dbReference>
<dbReference type="GO" id="GO:0005886">
    <property type="term" value="C:plasma membrane"/>
    <property type="evidence" value="ECO:0007669"/>
    <property type="project" value="UniProtKB-SubCell"/>
</dbReference>
<accession>A0AAN0RJH0</accession>
<feature type="transmembrane region" description="Helical" evidence="7">
    <location>
        <begin position="15"/>
        <end position="34"/>
    </location>
</feature>
<dbReference type="KEGG" id="ptp:RCA23_c18270"/>
<evidence type="ECO:0000313" key="8">
    <source>
        <dbReference type="EMBL" id="AII87358.1"/>
    </source>
</evidence>
<name>A0AAN0RJH0_9RHOB</name>
<keyword evidence="6 8" id="KW-0012">Acyltransferase</keyword>
<evidence type="ECO:0000256" key="1">
    <source>
        <dbReference type="ARBA" id="ARBA00004533"/>
    </source>
</evidence>
<organism evidence="8 9">
    <name type="scientific">Planktomarina temperata RCA23</name>
    <dbReference type="NCBI Taxonomy" id="666509"/>
    <lineage>
        <taxon>Bacteria</taxon>
        <taxon>Pseudomonadati</taxon>
        <taxon>Pseudomonadota</taxon>
        <taxon>Alphaproteobacteria</taxon>
        <taxon>Rhodobacterales</taxon>
        <taxon>Paracoccaceae</taxon>
        <taxon>Planktomarina</taxon>
    </lineage>
</organism>
<dbReference type="Pfam" id="PF03279">
    <property type="entry name" value="Lip_A_acyltrans"/>
    <property type="match status" value="1"/>
</dbReference>
<dbReference type="InterPro" id="IPR004960">
    <property type="entry name" value="LipA_acyltrans"/>
</dbReference>
<keyword evidence="5 7" id="KW-0472">Membrane</keyword>
<evidence type="ECO:0000256" key="7">
    <source>
        <dbReference type="SAM" id="Phobius"/>
    </source>
</evidence>
<keyword evidence="4" id="KW-0808">Transferase</keyword>
<keyword evidence="2" id="KW-1003">Cell membrane</keyword>
<dbReference type="GO" id="GO:0016746">
    <property type="term" value="F:acyltransferase activity"/>
    <property type="evidence" value="ECO:0007669"/>
    <property type="project" value="UniProtKB-KW"/>
</dbReference>
<proteinExistence type="predicted"/>
<dbReference type="GO" id="GO:0009247">
    <property type="term" value="P:glycolipid biosynthetic process"/>
    <property type="evidence" value="ECO:0007669"/>
    <property type="project" value="UniProtKB-ARBA"/>
</dbReference>
<comment type="subcellular location">
    <subcellularLocation>
        <location evidence="1">Cell inner membrane</location>
    </subcellularLocation>
</comment>
<protein>
    <submittedName>
        <fullName evidence="8">Lipid A biosynthesis lauroyl acyltransferase</fullName>
    </submittedName>
</protein>
<dbReference type="EMBL" id="CP003984">
    <property type="protein sequence ID" value="AII87358.1"/>
    <property type="molecule type" value="Genomic_DNA"/>
</dbReference>
<reference evidence="8 9" key="1">
    <citation type="journal article" date="2014" name="ISME J.">
        <title>Adaptation of an abundant Roseobacter RCA organism to pelagic systems revealed by genomic and transcriptomic analyses.</title>
        <authorList>
            <person name="Voget S."/>
            <person name="Wemheuer B."/>
            <person name="Brinkhoff T."/>
            <person name="Vollmers J."/>
            <person name="Dietrich S."/>
            <person name="Giebel H.A."/>
            <person name="Beardsley C."/>
            <person name="Sardemann C."/>
            <person name="Bakenhus I."/>
            <person name="Billerbeck S."/>
            <person name="Daniel R."/>
            <person name="Simon M."/>
        </authorList>
    </citation>
    <scope>NUCLEOTIDE SEQUENCE [LARGE SCALE GENOMIC DNA]</scope>
    <source>
        <strain evidence="8 9">RCA23</strain>
    </source>
</reference>
<evidence type="ECO:0000256" key="2">
    <source>
        <dbReference type="ARBA" id="ARBA00022475"/>
    </source>
</evidence>
<dbReference type="RefSeq" id="WP_052377113.1">
    <property type="nucleotide sequence ID" value="NZ_CP003984.1"/>
</dbReference>
<dbReference type="PANTHER" id="PTHR30606:SF10">
    <property type="entry name" value="PHOSPHATIDYLINOSITOL MANNOSIDE ACYLTRANSFERASE"/>
    <property type="match status" value="1"/>
</dbReference>
<dbReference type="AlphaFoldDB" id="A0AAN0RJH0"/>
<evidence type="ECO:0000256" key="5">
    <source>
        <dbReference type="ARBA" id="ARBA00023136"/>
    </source>
</evidence>
<keyword evidence="9" id="KW-1185">Reference proteome</keyword>
<evidence type="ECO:0000256" key="3">
    <source>
        <dbReference type="ARBA" id="ARBA00022519"/>
    </source>
</evidence>